<accession>A0A0J7Y713</accession>
<proteinExistence type="predicted"/>
<reference evidence="3 4" key="1">
    <citation type="journal article" date="2015" name="G3 (Bethesda)">
        <title>Insights into Ongoing Evolution of the Hexachlorocyclohexane Catabolic Pathway from Comparative Genomics of Ten Sphingomonadaceae Strains.</title>
        <authorList>
            <person name="Pearce S.L."/>
            <person name="Oakeshott J.G."/>
            <person name="Pandey G."/>
        </authorList>
    </citation>
    <scope>NUCLEOTIDE SEQUENCE [LARGE SCALE GENOMIC DNA]</scope>
    <source>
        <strain evidence="3 4">LL02</strain>
    </source>
</reference>
<dbReference type="OrthoDB" id="9814202at2"/>
<dbReference type="SUPFAM" id="SSF141868">
    <property type="entry name" value="EAL domain-like"/>
    <property type="match status" value="1"/>
</dbReference>
<dbReference type="Gene3D" id="3.20.20.450">
    <property type="entry name" value="EAL domain"/>
    <property type="match status" value="1"/>
</dbReference>
<dbReference type="InterPro" id="IPR029787">
    <property type="entry name" value="Nucleotide_cyclase"/>
</dbReference>
<dbReference type="AlphaFoldDB" id="A0A0J7Y713"/>
<name>A0A0J7Y713_9SPHN</name>
<gene>
    <name evidence="3" type="ORF">V474_07490</name>
</gene>
<dbReference type="Proteomes" id="UP000052268">
    <property type="component" value="Unassembled WGS sequence"/>
</dbReference>
<keyword evidence="4" id="KW-1185">Reference proteome</keyword>
<dbReference type="PANTHER" id="PTHR33121:SF82">
    <property type="entry name" value="SIGNAL TRANSDUCTION PROTEIN CONTAINING A EAL DOMAIN"/>
    <property type="match status" value="1"/>
</dbReference>
<dbReference type="GO" id="GO:0071111">
    <property type="term" value="F:cyclic-guanylate-specific phosphodiesterase activity"/>
    <property type="evidence" value="ECO:0007669"/>
    <property type="project" value="InterPro"/>
</dbReference>
<protein>
    <submittedName>
        <fullName evidence="3">Diguanylate cyclase</fullName>
    </submittedName>
</protein>
<dbReference type="Pfam" id="PF00563">
    <property type="entry name" value="EAL"/>
    <property type="match status" value="1"/>
</dbReference>
<comment type="caution">
    <text evidence="3">The sequence shown here is derived from an EMBL/GenBank/DDBJ whole genome shotgun (WGS) entry which is preliminary data.</text>
</comment>
<dbReference type="SUPFAM" id="SSF55073">
    <property type="entry name" value="Nucleotide cyclase"/>
    <property type="match status" value="1"/>
</dbReference>
<evidence type="ECO:0000313" key="3">
    <source>
        <dbReference type="EMBL" id="KMS59118.1"/>
    </source>
</evidence>
<dbReference type="InterPro" id="IPR001633">
    <property type="entry name" value="EAL_dom"/>
</dbReference>
<dbReference type="Gene3D" id="3.30.70.270">
    <property type="match status" value="1"/>
</dbReference>
<dbReference type="PATRIC" id="fig|1114963.3.peg.394"/>
<feature type="domain" description="GGDEF" evidence="2">
    <location>
        <begin position="63"/>
        <end position="199"/>
    </location>
</feature>
<dbReference type="PROSITE" id="PS50887">
    <property type="entry name" value="GGDEF"/>
    <property type="match status" value="1"/>
</dbReference>
<organism evidence="3 4">
    <name type="scientific">Novosphingobium barchaimii LL02</name>
    <dbReference type="NCBI Taxonomy" id="1114963"/>
    <lineage>
        <taxon>Bacteria</taxon>
        <taxon>Pseudomonadati</taxon>
        <taxon>Pseudomonadota</taxon>
        <taxon>Alphaproteobacteria</taxon>
        <taxon>Sphingomonadales</taxon>
        <taxon>Sphingomonadaceae</taxon>
        <taxon>Novosphingobium</taxon>
    </lineage>
</organism>
<dbReference type="PANTHER" id="PTHR33121">
    <property type="entry name" value="CYCLIC DI-GMP PHOSPHODIESTERASE PDEF"/>
    <property type="match status" value="1"/>
</dbReference>
<evidence type="ECO:0000259" key="2">
    <source>
        <dbReference type="PROSITE" id="PS50887"/>
    </source>
</evidence>
<dbReference type="SMART" id="SM00267">
    <property type="entry name" value="GGDEF"/>
    <property type="match status" value="1"/>
</dbReference>
<dbReference type="PROSITE" id="PS50883">
    <property type="entry name" value="EAL"/>
    <property type="match status" value="1"/>
</dbReference>
<dbReference type="InterPro" id="IPR000160">
    <property type="entry name" value="GGDEF_dom"/>
</dbReference>
<evidence type="ECO:0000259" key="1">
    <source>
        <dbReference type="PROSITE" id="PS50883"/>
    </source>
</evidence>
<dbReference type="InterPro" id="IPR050706">
    <property type="entry name" value="Cyclic-di-GMP_PDE-like"/>
</dbReference>
<dbReference type="CDD" id="cd01948">
    <property type="entry name" value="EAL"/>
    <property type="match status" value="1"/>
</dbReference>
<feature type="domain" description="EAL" evidence="1">
    <location>
        <begin position="208"/>
        <end position="458"/>
    </location>
</feature>
<sequence length="466" mass="50944">MGYGRSMGVKRDDQVHREPKAIVAKGKAAKGLTDRLTGIPGIEAVHDRVAAWREDPVLMPHMAHVHAMLLSLRRLDAINMAYGAAAGDGALEEVAARIGHFAEEELDGPWLLARAGGGSFLLVANEACSRERWQLVADQLADMIARPIPISTGILRLSPRVALIRALTGESVESMLDRLGHALGDAHEQHGTRLAWADGEVTPPGRSAQQLEADLLIAIDNDEIEVLFQPQFDLTDDSLTGAEALARWRHPELGRIGAGALFAIAERADYVGPLSRHIAHKAMWAAKEWPENLRLSINVTAADLAFGSYTRQMLDLVRESGFPPRRLTLEVTEQTLIGDITLAAQTMAEFSAQGIRIALDDFGAGFCNFRYLKVLPIHYLKLDRSMIDGITTDRRDVAVLRAIVAMARALDLQVIAEGIEDEGQRVVAAREGCAYFQGFLRAQPMSAAMFQKLARAEEMKEASRGA</sequence>
<dbReference type="SMART" id="SM00052">
    <property type="entry name" value="EAL"/>
    <property type="match status" value="1"/>
</dbReference>
<dbReference type="InterPro" id="IPR043128">
    <property type="entry name" value="Rev_trsase/Diguanyl_cyclase"/>
</dbReference>
<dbReference type="Pfam" id="PF00990">
    <property type="entry name" value="GGDEF"/>
    <property type="match status" value="1"/>
</dbReference>
<dbReference type="InterPro" id="IPR035919">
    <property type="entry name" value="EAL_sf"/>
</dbReference>
<evidence type="ECO:0000313" key="4">
    <source>
        <dbReference type="Proteomes" id="UP000052268"/>
    </source>
</evidence>
<dbReference type="EMBL" id="JACU01000002">
    <property type="protein sequence ID" value="KMS59118.1"/>
    <property type="molecule type" value="Genomic_DNA"/>
</dbReference>